<sequence length="91" mass="10299">MESARKSVALRYDAKKCCCDIFCALGHRKRTRGLQKCPELYKTNSERSCVCSKDGKCTALRVDAFFSTRENLVRGLYILVLCPSSCIGRRI</sequence>
<accession>A0ABD2XQS9</accession>
<proteinExistence type="predicted"/>
<dbReference type="Proteomes" id="UP001627154">
    <property type="component" value="Unassembled WGS sequence"/>
</dbReference>
<evidence type="ECO:0000313" key="1">
    <source>
        <dbReference type="EMBL" id="KAL3407469.1"/>
    </source>
</evidence>
<name>A0ABD2XQS9_9HYME</name>
<protein>
    <submittedName>
        <fullName evidence="1">Uncharacterized protein</fullName>
    </submittedName>
</protein>
<comment type="caution">
    <text evidence="1">The sequence shown here is derived from an EMBL/GenBank/DDBJ whole genome shotgun (WGS) entry which is preliminary data.</text>
</comment>
<dbReference type="EMBL" id="JBJJXI010000007">
    <property type="protein sequence ID" value="KAL3407469.1"/>
    <property type="molecule type" value="Genomic_DNA"/>
</dbReference>
<keyword evidence="2" id="KW-1185">Reference proteome</keyword>
<organism evidence="1 2">
    <name type="scientific">Trichogramma kaykai</name>
    <dbReference type="NCBI Taxonomy" id="54128"/>
    <lineage>
        <taxon>Eukaryota</taxon>
        <taxon>Metazoa</taxon>
        <taxon>Ecdysozoa</taxon>
        <taxon>Arthropoda</taxon>
        <taxon>Hexapoda</taxon>
        <taxon>Insecta</taxon>
        <taxon>Pterygota</taxon>
        <taxon>Neoptera</taxon>
        <taxon>Endopterygota</taxon>
        <taxon>Hymenoptera</taxon>
        <taxon>Apocrita</taxon>
        <taxon>Proctotrupomorpha</taxon>
        <taxon>Chalcidoidea</taxon>
        <taxon>Trichogrammatidae</taxon>
        <taxon>Trichogramma</taxon>
    </lineage>
</organism>
<reference evidence="1 2" key="1">
    <citation type="journal article" date="2024" name="bioRxiv">
        <title>A reference genome for Trichogramma kaykai: A tiny desert-dwelling parasitoid wasp with competing sex-ratio distorters.</title>
        <authorList>
            <person name="Culotta J."/>
            <person name="Lindsey A.R."/>
        </authorList>
    </citation>
    <scope>NUCLEOTIDE SEQUENCE [LARGE SCALE GENOMIC DNA]</scope>
    <source>
        <strain evidence="1 2">KSX58</strain>
    </source>
</reference>
<gene>
    <name evidence="1" type="ORF">TKK_000450</name>
</gene>
<evidence type="ECO:0000313" key="2">
    <source>
        <dbReference type="Proteomes" id="UP001627154"/>
    </source>
</evidence>
<dbReference type="AlphaFoldDB" id="A0ABD2XQS9"/>